<dbReference type="SUPFAM" id="SSF53697">
    <property type="entry name" value="SIS domain"/>
    <property type="match status" value="1"/>
</dbReference>
<name>A0A1L8MPA7_9STRE</name>
<dbReference type="OrthoDB" id="3684496at2"/>
<dbReference type="GO" id="GO:0097367">
    <property type="term" value="F:carbohydrate derivative binding"/>
    <property type="evidence" value="ECO:0007669"/>
    <property type="project" value="InterPro"/>
</dbReference>
<dbReference type="GO" id="GO:0016853">
    <property type="term" value="F:isomerase activity"/>
    <property type="evidence" value="ECO:0007669"/>
    <property type="project" value="UniProtKB-KW"/>
</dbReference>
<evidence type="ECO:0000259" key="4">
    <source>
        <dbReference type="PROSITE" id="PS51071"/>
    </source>
</evidence>
<sequence>MLIKEEMESLTFSPAESVTVAFLLENADQLENMSIQAVAKATYTQASSIVRIAKKLGFKGWVDFKKAYLSEHAYLSRHFTKVDSNIPFEAGDSPLLIASKIAHLEKATIEDLLSLLQQDHLQEAQSLLANAEVIYIFGQSANLLIAQDFALKLRRLGRLAHVVSLLGEERYEAHNMPRGALALLLSTSGETQPVLDVAKIARIKKVKTIAITSIGNNRLSKQVDLFLPITTREKLYSKIGNFSSNIAIHVLLDILYSLVFSSSYDQNLQHIKETGQKIDLRNSATLLMEED</sequence>
<organism evidence="6 7">
    <name type="scientific">Streptococcus bovimastitidis</name>
    <dbReference type="NCBI Taxonomy" id="1856638"/>
    <lineage>
        <taxon>Bacteria</taxon>
        <taxon>Bacillati</taxon>
        <taxon>Bacillota</taxon>
        <taxon>Bacilli</taxon>
        <taxon>Lactobacillales</taxon>
        <taxon>Streptococcaceae</taxon>
        <taxon>Streptococcus</taxon>
    </lineage>
</organism>
<dbReference type="InterPro" id="IPR046348">
    <property type="entry name" value="SIS_dom_sf"/>
</dbReference>
<dbReference type="CDD" id="cd05013">
    <property type="entry name" value="SIS_RpiR"/>
    <property type="match status" value="1"/>
</dbReference>
<keyword evidence="3" id="KW-0804">Transcription</keyword>
<proteinExistence type="predicted"/>
<dbReference type="Gene3D" id="1.10.10.10">
    <property type="entry name" value="Winged helix-like DNA-binding domain superfamily/Winged helix DNA-binding domain"/>
    <property type="match status" value="1"/>
</dbReference>
<dbReference type="InterPro" id="IPR035472">
    <property type="entry name" value="RpiR-like_SIS"/>
</dbReference>
<dbReference type="InterPro" id="IPR000281">
    <property type="entry name" value="HTH_RpiR"/>
</dbReference>
<dbReference type="PANTHER" id="PTHR30514">
    <property type="entry name" value="GLUCOKINASE"/>
    <property type="match status" value="1"/>
</dbReference>
<evidence type="ECO:0000256" key="3">
    <source>
        <dbReference type="ARBA" id="ARBA00023163"/>
    </source>
</evidence>
<dbReference type="RefSeq" id="WP_071793253.1">
    <property type="nucleotide sequence ID" value="NZ_LZDD01000001.1"/>
</dbReference>
<protein>
    <submittedName>
        <fullName evidence="6">Sugar isomerase</fullName>
    </submittedName>
</protein>
<comment type="caution">
    <text evidence="6">The sequence shown here is derived from an EMBL/GenBank/DDBJ whole genome shotgun (WGS) entry which is preliminary data.</text>
</comment>
<keyword evidence="7" id="KW-1185">Reference proteome</keyword>
<keyword evidence="2" id="KW-0238">DNA-binding</keyword>
<dbReference type="STRING" id="1856638.A9Q68_03200"/>
<evidence type="ECO:0000256" key="1">
    <source>
        <dbReference type="ARBA" id="ARBA00023015"/>
    </source>
</evidence>
<keyword evidence="6" id="KW-0413">Isomerase</keyword>
<dbReference type="Proteomes" id="UP000182015">
    <property type="component" value="Unassembled WGS sequence"/>
</dbReference>
<dbReference type="GO" id="GO:0003677">
    <property type="term" value="F:DNA binding"/>
    <property type="evidence" value="ECO:0007669"/>
    <property type="project" value="UniProtKB-KW"/>
</dbReference>
<evidence type="ECO:0000259" key="5">
    <source>
        <dbReference type="PROSITE" id="PS51464"/>
    </source>
</evidence>
<dbReference type="GO" id="GO:1901135">
    <property type="term" value="P:carbohydrate derivative metabolic process"/>
    <property type="evidence" value="ECO:0007669"/>
    <property type="project" value="InterPro"/>
</dbReference>
<accession>A0A1L8MPA7</accession>
<dbReference type="PROSITE" id="PS51464">
    <property type="entry name" value="SIS"/>
    <property type="match status" value="1"/>
</dbReference>
<dbReference type="AlphaFoldDB" id="A0A1L8MPA7"/>
<dbReference type="InterPro" id="IPR001347">
    <property type="entry name" value="SIS_dom"/>
</dbReference>
<gene>
    <name evidence="6" type="ORF">A9Q68_03200</name>
</gene>
<dbReference type="SUPFAM" id="SSF46689">
    <property type="entry name" value="Homeodomain-like"/>
    <property type="match status" value="1"/>
</dbReference>
<dbReference type="PROSITE" id="PS51071">
    <property type="entry name" value="HTH_RPIR"/>
    <property type="match status" value="1"/>
</dbReference>
<evidence type="ECO:0000313" key="6">
    <source>
        <dbReference type="EMBL" id="OJF72569.1"/>
    </source>
</evidence>
<evidence type="ECO:0000313" key="7">
    <source>
        <dbReference type="Proteomes" id="UP000182015"/>
    </source>
</evidence>
<reference evidence="7" key="1">
    <citation type="submission" date="2016-06" db="EMBL/GenBank/DDBJ databases">
        <authorList>
            <person name="de Vries S.P.W."/>
            <person name="Hadjirin N.F."/>
            <person name="Lay E.M."/>
            <person name="Zadoks R.N."/>
            <person name="Peacock S.J."/>
            <person name="Parkhill J."/>
            <person name="Grant A.J."/>
            <person name="Mcdougall S."/>
            <person name="Holmes M.A."/>
        </authorList>
    </citation>
    <scope>NUCLEOTIDE SEQUENCE [LARGE SCALE GENOMIC DNA]</scope>
    <source>
        <strain evidence="7">NZ1587</strain>
    </source>
</reference>
<dbReference type="InterPro" id="IPR036388">
    <property type="entry name" value="WH-like_DNA-bd_sf"/>
</dbReference>
<keyword evidence="1" id="KW-0805">Transcription regulation</keyword>
<feature type="domain" description="HTH rpiR-type" evidence="4">
    <location>
        <begin position="1"/>
        <end position="75"/>
    </location>
</feature>
<dbReference type="Pfam" id="PF01380">
    <property type="entry name" value="SIS"/>
    <property type="match status" value="1"/>
</dbReference>
<dbReference type="PANTHER" id="PTHR30514:SF10">
    <property type="entry name" value="MURR_RPIR FAMILY TRANSCRIPTIONAL REGULATOR"/>
    <property type="match status" value="1"/>
</dbReference>
<dbReference type="Pfam" id="PF01418">
    <property type="entry name" value="HTH_6"/>
    <property type="match status" value="1"/>
</dbReference>
<feature type="domain" description="SIS" evidence="5">
    <location>
        <begin position="124"/>
        <end position="265"/>
    </location>
</feature>
<dbReference type="GO" id="GO:0003700">
    <property type="term" value="F:DNA-binding transcription factor activity"/>
    <property type="evidence" value="ECO:0007669"/>
    <property type="project" value="InterPro"/>
</dbReference>
<dbReference type="Gene3D" id="3.40.50.10490">
    <property type="entry name" value="Glucose-6-phosphate isomerase like protein, domain 1"/>
    <property type="match status" value="1"/>
</dbReference>
<dbReference type="InterPro" id="IPR009057">
    <property type="entry name" value="Homeodomain-like_sf"/>
</dbReference>
<dbReference type="InterPro" id="IPR047640">
    <property type="entry name" value="RpiR-like"/>
</dbReference>
<evidence type="ECO:0000256" key="2">
    <source>
        <dbReference type="ARBA" id="ARBA00023125"/>
    </source>
</evidence>
<dbReference type="EMBL" id="LZDD01000001">
    <property type="protein sequence ID" value="OJF72569.1"/>
    <property type="molecule type" value="Genomic_DNA"/>
</dbReference>